<proteinExistence type="inferred from homology"/>
<dbReference type="InterPro" id="IPR003096">
    <property type="entry name" value="SM22_calponin"/>
</dbReference>
<evidence type="ECO:0000313" key="5">
    <source>
        <dbReference type="Proteomes" id="UP000030764"/>
    </source>
</evidence>
<accession>A0A085MNJ6</accession>
<dbReference type="SMART" id="SM00033">
    <property type="entry name" value="CH"/>
    <property type="match status" value="1"/>
</dbReference>
<dbReference type="PROSITE" id="PS51122">
    <property type="entry name" value="CALPONIN_2"/>
    <property type="match status" value="1"/>
</dbReference>
<dbReference type="InterPro" id="IPR000557">
    <property type="entry name" value="Calponin_repeat"/>
</dbReference>
<dbReference type="PANTHER" id="PTHR47385">
    <property type="entry name" value="CALPONIN"/>
    <property type="match status" value="1"/>
</dbReference>
<dbReference type="InterPro" id="IPR050606">
    <property type="entry name" value="Calponin-like"/>
</dbReference>
<evidence type="ECO:0000259" key="3">
    <source>
        <dbReference type="PROSITE" id="PS50021"/>
    </source>
</evidence>
<dbReference type="EMBL" id="KL363183">
    <property type="protein sequence ID" value="KFD58792.1"/>
    <property type="molecule type" value="Genomic_DNA"/>
</dbReference>
<comment type="similarity">
    <text evidence="1 2">Belongs to the calponin family.</text>
</comment>
<protein>
    <recommendedName>
        <fullName evidence="2">Transgelin</fullName>
    </recommendedName>
</protein>
<dbReference type="GO" id="GO:0015629">
    <property type="term" value="C:actin cytoskeleton"/>
    <property type="evidence" value="ECO:0007669"/>
    <property type="project" value="TreeGrafter"/>
</dbReference>
<dbReference type="GO" id="GO:0051015">
    <property type="term" value="F:actin filament binding"/>
    <property type="evidence" value="ECO:0007669"/>
    <property type="project" value="TreeGrafter"/>
</dbReference>
<feature type="domain" description="Calponin-homology (CH)" evidence="3">
    <location>
        <begin position="44"/>
        <end position="154"/>
    </location>
</feature>
<evidence type="ECO:0000256" key="2">
    <source>
        <dbReference type="RuleBase" id="RU361224"/>
    </source>
</evidence>
<dbReference type="PROSITE" id="PS01052">
    <property type="entry name" value="CALPONIN_1"/>
    <property type="match status" value="1"/>
</dbReference>
<dbReference type="Pfam" id="PF00402">
    <property type="entry name" value="Calponin"/>
    <property type="match status" value="1"/>
</dbReference>
<dbReference type="AlphaFoldDB" id="A0A085MNJ6"/>
<dbReference type="InterPro" id="IPR001715">
    <property type="entry name" value="CH_dom"/>
</dbReference>
<dbReference type="GO" id="GO:0007015">
    <property type="term" value="P:actin filament organization"/>
    <property type="evidence" value="ECO:0007669"/>
    <property type="project" value="TreeGrafter"/>
</dbReference>
<keyword evidence="5" id="KW-1185">Reference proteome</keyword>
<dbReference type="PANTHER" id="PTHR47385:SF14">
    <property type="entry name" value="TRANSGELIN"/>
    <property type="match status" value="1"/>
</dbReference>
<name>A0A085MNJ6_9BILA</name>
<sequence>MDRATKSGIAAEAEAKATLSKQRCVVARSFFNGAQFQIKSKFSPDQASQLLTWIRDISEQEIDTDGSMENFIAVLKDGVVLCKLANALQPGAIRKINETKMAFKQMENINNFLNFAESVVGVPKSESFMTVDLYESQDPNSVLICLASVARKAHKFGKPSVGPKEAQGEKREWTDEQMRAGSNIISLQYGSNRGATQSGMNIGNSRHIILNQ</sequence>
<dbReference type="PROSITE" id="PS50021">
    <property type="entry name" value="CH"/>
    <property type="match status" value="1"/>
</dbReference>
<evidence type="ECO:0000256" key="1">
    <source>
        <dbReference type="ARBA" id="ARBA00009631"/>
    </source>
</evidence>
<dbReference type="Pfam" id="PF00307">
    <property type="entry name" value="CH"/>
    <property type="match status" value="1"/>
</dbReference>
<dbReference type="SUPFAM" id="SSF47576">
    <property type="entry name" value="Calponin-homology domain, CH-domain"/>
    <property type="match status" value="1"/>
</dbReference>
<gene>
    <name evidence="4" type="ORF">M513_00485</name>
</gene>
<reference evidence="4 5" key="1">
    <citation type="journal article" date="2014" name="Nat. Genet.">
        <title>Genome and transcriptome of the porcine whipworm Trichuris suis.</title>
        <authorList>
            <person name="Jex A.R."/>
            <person name="Nejsum P."/>
            <person name="Schwarz E.M."/>
            <person name="Hu L."/>
            <person name="Young N.D."/>
            <person name="Hall R.S."/>
            <person name="Korhonen P.K."/>
            <person name="Liao S."/>
            <person name="Thamsborg S."/>
            <person name="Xia J."/>
            <person name="Xu P."/>
            <person name="Wang S."/>
            <person name="Scheerlinck J.P."/>
            <person name="Hofmann A."/>
            <person name="Sternberg P.W."/>
            <person name="Wang J."/>
            <person name="Gasser R.B."/>
        </authorList>
    </citation>
    <scope>NUCLEOTIDE SEQUENCE [LARGE SCALE GENOMIC DNA]</scope>
    <source>
        <strain evidence="4">DCEP-RM93M</strain>
    </source>
</reference>
<dbReference type="InterPro" id="IPR036872">
    <property type="entry name" value="CH_dom_sf"/>
</dbReference>
<dbReference type="PRINTS" id="PR00888">
    <property type="entry name" value="SM22CALPONIN"/>
</dbReference>
<dbReference type="Proteomes" id="UP000030764">
    <property type="component" value="Unassembled WGS sequence"/>
</dbReference>
<evidence type="ECO:0000313" key="4">
    <source>
        <dbReference type="EMBL" id="KFD58792.1"/>
    </source>
</evidence>
<dbReference type="FunFam" id="1.10.418.10:FF:000075">
    <property type="entry name" value="Transgelin"/>
    <property type="match status" value="1"/>
</dbReference>
<dbReference type="Gene3D" id="1.10.418.10">
    <property type="entry name" value="Calponin-like domain"/>
    <property type="match status" value="1"/>
</dbReference>
<organism evidence="4 5">
    <name type="scientific">Trichuris suis</name>
    <name type="common">pig whipworm</name>
    <dbReference type="NCBI Taxonomy" id="68888"/>
    <lineage>
        <taxon>Eukaryota</taxon>
        <taxon>Metazoa</taxon>
        <taxon>Ecdysozoa</taxon>
        <taxon>Nematoda</taxon>
        <taxon>Enoplea</taxon>
        <taxon>Dorylaimia</taxon>
        <taxon>Trichinellida</taxon>
        <taxon>Trichuridae</taxon>
        <taxon>Trichuris</taxon>
    </lineage>
</organism>